<name>A0AAN6RKT9_9PLEO</name>
<gene>
    <name evidence="3" type="ORF">GRF29_28g1612864</name>
</gene>
<dbReference type="AlphaFoldDB" id="A0AAN6RKT9"/>
<dbReference type="Proteomes" id="UP001280581">
    <property type="component" value="Unassembled WGS sequence"/>
</dbReference>
<feature type="domain" description="Apple" evidence="2">
    <location>
        <begin position="32"/>
        <end position="78"/>
    </location>
</feature>
<dbReference type="InterPro" id="IPR003609">
    <property type="entry name" value="Pan_app"/>
</dbReference>
<organism evidence="3 4">
    <name type="scientific">Pseudopithomyces chartarum</name>
    <dbReference type="NCBI Taxonomy" id="1892770"/>
    <lineage>
        <taxon>Eukaryota</taxon>
        <taxon>Fungi</taxon>
        <taxon>Dikarya</taxon>
        <taxon>Ascomycota</taxon>
        <taxon>Pezizomycotina</taxon>
        <taxon>Dothideomycetes</taxon>
        <taxon>Pleosporomycetidae</taxon>
        <taxon>Pleosporales</taxon>
        <taxon>Massarineae</taxon>
        <taxon>Didymosphaeriaceae</taxon>
        <taxon>Pseudopithomyces</taxon>
    </lineage>
</organism>
<dbReference type="EMBL" id="WVTA01000004">
    <property type="protein sequence ID" value="KAK3213954.1"/>
    <property type="molecule type" value="Genomic_DNA"/>
</dbReference>
<sequence length="527" mass="60767">MHSSACGIRHWSLRNSKISHVKFELHCSSEAFSDEDVDNIDGVTSNTDCANYCVADEKCQVAVWREDTGRCALKSKLEEMQDDRDDYHSLVRVGFVNGTGIGDTGCSQREINEKCAEMVNLESDKAKAECLKQVNDAQREALKDRTDRERAEREWGESVARLEQSLRDTKRECRENLEKEIAERDRAVRAERERIERKARVDQAKAVQEERERLMKEFSEQLRTEKEACALTASKCAADREQALQAERDRLGKECNEKLRLEQILAGNKCAADLRNEQDRFSKDCSERLRLEQVHSDSKCSANLRAEQDRMSKDCSERLRLETERVQGKCSADLGRVTEERDRLSQQCSDDLRSAKEEKDHLETKCKQDLEERDRLETKCKQDLQEKDHLETKCKQDLQEKDRIAKECTDGRAQEQIRRKDDICYNPGFGAWPNTISTFDIDGTAYVVQPNSHLTLAFPTDHDATSPASCARDFCNNEPDCVGVEWTPNDNKNKCITFNESQNRPIKKDDIRSKPPHYMILKPDRLR</sequence>
<keyword evidence="4" id="KW-1185">Reference proteome</keyword>
<proteinExistence type="predicted"/>
<evidence type="ECO:0000259" key="2">
    <source>
        <dbReference type="Pfam" id="PF00024"/>
    </source>
</evidence>
<evidence type="ECO:0000313" key="4">
    <source>
        <dbReference type="Proteomes" id="UP001280581"/>
    </source>
</evidence>
<evidence type="ECO:0000313" key="3">
    <source>
        <dbReference type="EMBL" id="KAK3213954.1"/>
    </source>
</evidence>
<feature type="coiled-coil region" evidence="1">
    <location>
        <begin position="134"/>
        <end position="224"/>
    </location>
</feature>
<dbReference type="Gene3D" id="3.50.4.10">
    <property type="entry name" value="Hepatocyte Growth Factor"/>
    <property type="match status" value="1"/>
</dbReference>
<evidence type="ECO:0000256" key="1">
    <source>
        <dbReference type="SAM" id="Coils"/>
    </source>
</evidence>
<comment type="caution">
    <text evidence="3">The sequence shown here is derived from an EMBL/GenBank/DDBJ whole genome shotgun (WGS) entry which is preliminary data.</text>
</comment>
<reference evidence="3 4" key="1">
    <citation type="submission" date="2021-02" db="EMBL/GenBank/DDBJ databases">
        <title>Genome assembly of Pseudopithomyces chartarum.</title>
        <authorList>
            <person name="Jauregui R."/>
            <person name="Singh J."/>
            <person name="Voisey C."/>
        </authorList>
    </citation>
    <scope>NUCLEOTIDE SEQUENCE [LARGE SCALE GENOMIC DNA]</scope>
    <source>
        <strain evidence="3 4">AGR01</strain>
    </source>
</reference>
<dbReference type="Pfam" id="PF00024">
    <property type="entry name" value="PAN_1"/>
    <property type="match status" value="1"/>
</dbReference>
<accession>A0AAN6RKT9</accession>
<feature type="coiled-coil region" evidence="1">
    <location>
        <begin position="345"/>
        <end position="393"/>
    </location>
</feature>
<protein>
    <recommendedName>
        <fullName evidence="2">Apple domain-containing protein</fullName>
    </recommendedName>
</protein>
<keyword evidence="1" id="KW-0175">Coiled coil</keyword>